<feature type="compositionally biased region" description="Basic and acidic residues" evidence="1">
    <location>
        <begin position="537"/>
        <end position="550"/>
    </location>
</feature>
<accession>A0A8H7TRU9</accession>
<sequence length="550" mass="61374">MSASSSRRVSSRPITKSELLNKVIRGDLDSFLRDFKTRPEMINQLSEYLKYRPEWEQPRDLLPVDELEQRLDLAEKFQAWKRTKLAEKAKKADPDDDEAQKQAMGWKLNRLAYAACMTMPLSLLVQYTKTDDDDDIDFAFLNTALQKATEAVRSLLFAPEEQSSKINNPRKRSGTQRPGSKKAGKRRIGSHERTDVDSGADSATEENVHSAQDPRTKSLISGTPNPEVAHLIPFSFTNSTSNAERTQKFAPAFDLFGTSLRVSAMICGHSGLGATDTFRNLICLERNLHTNLDKGLLGIKYLGSIDIPDQKVTEVTLQVVWMPMVKALGLKYEDPIDLDYERDKTSGFAYTLKSRAETAPGYKLFKDSGWPIVSGDRFTVRRPSGRVALDFVEFIKLRWHLGLLAAISGAAEDPDFIFGQDDDFEKQVSDYGRVSRQVERERAERELEAKNRRAAQAQSPSKGKQQVPALRPETPQPSPSMPGDLGDITNLPIRRRPGSASKESSSTKTSTRSLTEASTQQQTAAGSGSSESVQVRGRPENRPSREDDGE</sequence>
<protein>
    <recommendedName>
        <fullName evidence="2">HNH nuclease domain-containing protein</fullName>
    </recommendedName>
</protein>
<gene>
    <name evidence="3" type="ORF">IM811_009973</name>
</gene>
<reference evidence="3" key="1">
    <citation type="submission" date="2020-10" db="EMBL/GenBank/DDBJ databases">
        <title>High-Quality Genome Resource of Clonostachys rosea strain S41 by Oxford Nanopore Long-Read Sequencing.</title>
        <authorList>
            <person name="Wang H."/>
        </authorList>
    </citation>
    <scope>NUCLEOTIDE SEQUENCE</scope>
    <source>
        <strain evidence="3">S41</strain>
    </source>
</reference>
<feature type="compositionally biased region" description="Low complexity" evidence="1">
    <location>
        <begin position="499"/>
        <end position="516"/>
    </location>
</feature>
<feature type="region of interest" description="Disordered" evidence="1">
    <location>
        <begin position="435"/>
        <end position="550"/>
    </location>
</feature>
<comment type="caution">
    <text evidence="3">The sequence shown here is derived from an EMBL/GenBank/DDBJ whole genome shotgun (WGS) entry which is preliminary data.</text>
</comment>
<feature type="domain" description="HNH nuclease" evidence="2">
    <location>
        <begin position="220"/>
        <end position="299"/>
    </location>
</feature>
<organism evidence="3 4">
    <name type="scientific">Bionectria ochroleuca</name>
    <name type="common">Gliocladium roseum</name>
    <dbReference type="NCBI Taxonomy" id="29856"/>
    <lineage>
        <taxon>Eukaryota</taxon>
        <taxon>Fungi</taxon>
        <taxon>Dikarya</taxon>
        <taxon>Ascomycota</taxon>
        <taxon>Pezizomycotina</taxon>
        <taxon>Sordariomycetes</taxon>
        <taxon>Hypocreomycetidae</taxon>
        <taxon>Hypocreales</taxon>
        <taxon>Bionectriaceae</taxon>
        <taxon>Clonostachys</taxon>
    </lineage>
</organism>
<dbReference type="AlphaFoldDB" id="A0A8H7TRU9"/>
<evidence type="ECO:0000256" key="1">
    <source>
        <dbReference type="SAM" id="MobiDB-lite"/>
    </source>
</evidence>
<feature type="compositionally biased region" description="Basic residues" evidence="1">
    <location>
        <begin position="168"/>
        <end position="188"/>
    </location>
</feature>
<feature type="compositionally biased region" description="Polar residues" evidence="1">
    <location>
        <begin position="517"/>
        <end position="533"/>
    </location>
</feature>
<dbReference type="EMBL" id="JADCTT010000003">
    <property type="protein sequence ID" value="KAF9754532.1"/>
    <property type="molecule type" value="Genomic_DNA"/>
</dbReference>
<dbReference type="Pfam" id="PF13391">
    <property type="entry name" value="HNH_2"/>
    <property type="match status" value="1"/>
</dbReference>
<dbReference type="Proteomes" id="UP000616885">
    <property type="component" value="Unassembled WGS sequence"/>
</dbReference>
<proteinExistence type="predicted"/>
<evidence type="ECO:0000313" key="4">
    <source>
        <dbReference type="Proteomes" id="UP000616885"/>
    </source>
</evidence>
<name>A0A8H7TRU9_BIOOC</name>
<feature type="compositionally biased region" description="Basic and acidic residues" evidence="1">
    <location>
        <begin position="436"/>
        <end position="451"/>
    </location>
</feature>
<feature type="region of interest" description="Disordered" evidence="1">
    <location>
        <begin position="160"/>
        <end position="224"/>
    </location>
</feature>
<feature type="compositionally biased region" description="Basic and acidic residues" evidence="1">
    <location>
        <begin position="206"/>
        <end position="216"/>
    </location>
</feature>
<evidence type="ECO:0000313" key="3">
    <source>
        <dbReference type="EMBL" id="KAF9754532.1"/>
    </source>
</evidence>
<evidence type="ECO:0000259" key="2">
    <source>
        <dbReference type="Pfam" id="PF13391"/>
    </source>
</evidence>
<dbReference type="InterPro" id="IPR003615">
    <property type="entry name" value="HNH_nuc"/>
</dbReference>